<evidence type="ECO:0000313" key="5">
    <source>
        <dbReference type="EMBL" id="AZL59554.1"/>
    </source>
</evidence>
<evidence type="ECO:0000259" key="4">
    <source>
        <dbReference type="PROSITE" id="PS01124"/>
    </source>
</evidence>
<dbReference type="AlphaFoldDB" id="A0A3S8U7H7"/>
<dbReference type="Pfam" id="PF12833">
    <property type="entry name" value="HTH_18"/>
    <property type="match status" value="1"/>
</dbReference>
<evidence type="ECO:0000256" key="3">
    <source>
        <dbReference type="ARBA" id="ARBA00023163"/>
    </source>
</evidence>
<reference evidence="5 6" key="1">
    <citation type="submission" date="2018-12" db="EMBL/GenBank/DDBJ databases">
        <title>Complete genome sequencing of Tabrizicola sp. K13M18.</title>
        <authorList>
            <person name="Bae J.-W."/>
        </authorList>
    </citation>
    <scope>NUCLEOTIDE SEQUENCE [LARGE SCALE GENOMIC DNA]</scope>
    <source>
        <strain evidence="5 6">K13M18</strain>
    </source>
</reference>
<dbReference type="InterPro" id="IPR050204">
    <property type="entry name" value="AraC_XylS_family_regulators"/>
</dbReference>
<dbReference type="SMART" id="SM00342">
    <property type="entry name" value="HTH_ARAC"/>
    <property type="match status" value="1"/>
</dbReference>
<dbReference type="PANTHER" id="PTHR46796">
    <property type="entry name" value="HTH-TYPE TRANSCRIPTIONAL ACTIVATOR RHAS-RELATED"/>
    <property type="match status" value="1"/>
</dbReference>
<dbReference type="PANTHER" id="PTHR46796:SF6">
    <property type="entry name" value="ARAC SUBFAMILY"/>
    <property type="match status" value="1"/>
</dbReference>
<dbReference type="OrthoDB" id="9783876at2"/>
<dbReference type="Gene3D" id="1.10.10.60">
    <property type="entry name" value="Homeodomain-like"/>
    <property type="match status" value="2"/>
</dbReference>
<evidence type="ECO:0000313" key="6">
    <source>
        <dbReference type="Proteomes" id="UP000282002"/>
    </source>
</evidence>
<name>A0A3S8U7H7_9RHOB</name>
<proteinExistence type="predicted"/>
<keyword evidence="1" id="KW-0805">Transcription regulation</keyword>
<dbReference type="KEGG" id="taw:EI545_12345"/>
<gene>
    <name evidence="5" type="ORF">EI545_12345</name>
</gene>
<keyword evidence="2" id="KW-0238">DNA-binding</keyword>
<dbReference type="GO" id="GO:0043565">
    <property type="term" value="F:sequence-specific DNA binding"/>
    <property type="evidence" value="ECO:0007669"/>
    <property type="project" value="InterPro"/>
</dbReference>
<sequence>MLQTSRQYHSMVAFYRAAYADTLVDVSGSVSPVVTCIHARHGAGDYSVAEVPDIVIARGLSREICATLDLGAGQFRTVLSRNAMVITPPDTRTKVLLDHPNEVEFLAIPYAALRSLCQDHALPQDGDFGAAHRMRVECPRLRSAVLHTAREVRAGNPNGPLYVEEALLQIAALLLAGSQRRLSLPTGGLAAWQLARVTDHLQDRVAAPVSLSELAGLAGLSVFHFARAFKESMGIAPHQCHVSMRMERARLLLSRSGEPITEIALTLGYDSSQSFSRAFRIAHGTSPSLYRAATRGQQVT</sequence>
<dbReference type="GO" id="GO:0003700">
    <property type="term" value="F:DNA-binding transcription factor activity"/>
    <property type="evidence" value="ECO:0007669"/>
    <property type="project" value="InterPro"/>
</dbReference>
<organism evidence="5 6">
    <name type="scientific">Tabrizicola piscis</name>
    <dbReference type="NCBI Taxonomy" id="2494374"/>
    <lineage>
        <taxon>Bacteria</taxon>
        <taxon>Pseudomonadati</taxon>
        <taxon>Pseudomonadota</taxon>
        <taxon>Alphaproteobacteria</taxon>
        <taxon>Rhodobacterales</taxon>
        <taxon>Paracoccaceae</taxon>
        <taxon>Tabrizicola</taxon>
    </lineage>
</organism>
<dbReference type="PRINTS" id="PR00032">
    <property type="entry name" value="HTHARAC"/>
</dbReference>
<dbReference type="InterPro" id="IPR018060">
    <property type="entry name" value="HTH_AraC"/>
</dbReference>
<dbReference type="PROSITE" id="PS01124">
    <property type="entry name" value="HTH_ARAC_FAMILY_2"/>
    <property type="match status" value="1"/>
</dbReference>
<evidence type="ECO:0000256" key="2">
    <source>
        <dbReference type="ARBA" id="ARBA00023125"/>
    </source>
</evidence>
<dbReference type="InterPro" id="IPR009057">
    <property type="entry name" value="Homeodomain-like_sf"/>
</dbReference>
<dbReference type="SUPFAM" id="SSF46689">
    <property type="entry name" value="Homeodomain-like"/>
    <property type="match status" value="2"/>
</dbReference>
<keyword evidence="3" id="KW-0804">Transcription</keyword>
<dbReference type="EMBL" id="CP034328">
    <property type="protein sequence ID" value="AZL59554.1"/>
    <property type="molecule type" value="Genomic_DNA"/>
</dbReference>
<protein>
    <submittedName>
        <fullName evidence="5">AraC family transcriptional regulator</fullName>
    </submittedName>
</protein>
<accession>A0A3S8U7H7</accession>
<dbReference type="Proteomes" id="UP000282002">
    <property type="component" value="Chromosome"/>
</dbReference>
<feature type="domain" description="HTH araC/xylS-type" evidence="4">
    <location>
        <begin position="195"/>
        <end position="293"/>
    </location>
</feature>
<evidence type="ECO:0000256" key="1">
    <source>
        <dbReference type="ARBA" id="ARBA00023015"/>
    </source>
</evidence>
<keyword evidence="6" id="KW-1185">Reference proteome</keyword>
<dbReference type="InterPro" id="IPR020449">
    <property type="entry name" value="Tscrpt_reg_AraC-type_HTH"/>
</dbReference>